<dbReference type="RefSeq" id="WP_066495985.1">
    <property type="nucleotide sequence ID" value="NZ_BJMO01000043.1"/>
</dbReference>
<organism evidence="3 4">
    <name type="scientific">Sinomonas atrocyanea</name>
    <dbReference type="NCBI Taxonomy" id="37927"/>
    <lineage>
        <taxon>Bacteria</taxon>
        <taxon>Bacillati</taxon>
        <taxon>Actinomycetota</taxon>
        <taxon>Actinomycetes</taxon>
        <taxon>Micrococcales</taxon>
        <taxon>Micrococcaceae</taxon>
        <taxon>Sinomonas</taxon>
    </lineage>
</organism>
<dbReference type="InterPro" id="IPR012912">
    <property type="entry name" value="Plasmid_pRiA4b_Orf3-like"/>
</dbReference>
<dbReference type="EMBL" id="CP014518">
    <property type="protein sequence ID" value="AMM31670.1"/>
    <property type="molecule type" value="Genomic_DNA"/>
</dbReference>
<evidence type="ECO:0000313" key="3">
    <source>
        <dbReference type="EMBL" id="AMM31670.1"/>
    </source>
</evidence>
<reference evidence="3 4" key="1">
    <citation type="submission" date="2016-02" db="EMBL/GenBank/DDBJ databases">
        <title>Complete genome of Sinomonas atrocyanea KCTC 3377.</title>
        <authorList>
            <person name="Kim K.M."/>
        </authorList>
    </citation>
    <scope>NUCLEOTIDE SEQUENCE [LARGE SCALE GENOMIC DNA]</scope>
    <source>
        <strain evidence="3 4">KCTC 3377</strain>
    </source>
</reference>
<feature type="domain" description="Plasmid pRiA4b Orf3-like" evidence="2">
    <location>
        <begin position="11"/>
        <end position="198"/>
    </location>
</feature>
<dbReference type="Proteomes" id="UP000070134">
    <property type="component" value="Chromosome"/>
</dbReference>
<dbReference type="Gene3D" id="3.10.290.30">
    <property type="entry name" value="MM3350-like"/>
    <property type="match status" value="1"/>
</dbReference>
<sequence>MADTAPGRETLRVRFELELSVPPIWRTLDLGSSMSLDRVHDVVQAAFGWEDAHLHRFTDRDPYERLRPVDGEVDWPLQWLPRDLVEDPEDRPEEELDLGTLLAQGAGTAFYEYDFGDSWLLRMQLLESRPVPAAGPAASVVDGARRGPLEDSGGVPGYEELLEVLADPDDHEHAESREWVAEMTGTDDPYDPEEFDTEDLNRKVAAALEERASAG</sequence>
<protein>
    <submittedName>
        <fullName evidence="3">Plasmid pRiA4b ORF-3 family protein</fullName>
    </submittedName>
</protein>
<dbReference type="InterPro" id="IPR024047">
    <property type="entry name" value="MM3350-like_sf"/>
</dbReference>
<dbReference type="PANTHER" id="PTHR41878">
    <property type="entry name" value="LEXA REPRESSOR-RELATED"/>
    <property type="match status" value="1"/>
</dbReference>
<evidence type="ECO:0000256" key="1">
    <source>
        <dbReference type="SAM" id="MobiDB-lite"/>
    </source>
</evidence>
<dbReference type="KEGG" id="satk:SA2016_0985"/>
<evidence type="ECO:0000259" key="2">
    <source>
        <dbReference type="Pfam" id="PF07929"/>
    </source>
</evidence>
<dbReference type="PANTHER" id="PTHR41878:SF1">
    <property type="entry name" value="TNPR PROTEIN"/>
    <property type="match status" value="1"/>
</dbReference>
<feature type="compositionally biased region" description="Basic and acidic residues" evidence="1">
    <location>
        <begin position="168"/>
        <end position="180"/>
    </location>
</feature>
<name>A0A126ZWX1_9MICC</name>
<dbReference type="AlphaFoldDB" id="A0A126ZWX1"/>
<feature type="compositionally biased region" description="Acidic residues" evidence="1">
    <location>
        <begin position="188"/>
        <end position="197"/>
    </location>
</feature>
<feature type="region of interest" description="Disordered" evidence="1">
    <location>
        <begin position="134"/>
        <end position="197"/>
    </location>
</feature>
<accession>A0A126ZWX1</accession>
<dbReference type="Pfam" id="PF07929">
    <property type="entry name" value="PRiA4_ORF3"/>
    <property type="match status" value="1"/>
</dbReference>
<proteinExistence type="predicted"/>
<evidence type="ECO:0000313" key="4">
    <source>
        <dbReference type="Proteomes" id="UP000070134"/>
    </source>
</evidence>
<dbReference type="OrthoDB" id="9816539at2"/>
<keyword evidence="4" id="KW-1185">Reference proteome</keyword>
<dbReference type="PATRIC" id="fig|37927.3.peg.1027"/>
<dbReference type="SUPFAM" id="SSF159941">
    <property type="entry name" value="MM3350-like"/>
    <property type="match status" value="1"/>
</dbReference>
<dbReference type="STRING" id="37927.SA2016_0985"/>
<gene>
    <name evidence="3" type="ORF">SA2016_0985</name>
</gene>